<evidence type="ECO:0000313" key="1">
    <source>
        <dbReference type="EMBL" id="CAD7448729.1"/>
    </source>
</evidence>
<accession>A0A7R9I7X9</accession>
<sequence>MASFVLTDNSQLTADGFEKLPDQIMYPYAEPYDLQKHKDYFWLSKMPDIDSTPDGSPPPPWLQCGSVGTLNSVQGTPCQLTRGDEGLITAIYTVHPRQEYLDDRGSRTRVSPDVGEMRQTLDCDLLEHLEYVLDASTVPRPGRRILALRLGRFDHHTDCF</sequence>
<dbReference type="EMBL" id="OD570438">
    <property type="protein sequence ID" value="CAD7448729.1"/>
    <property type="molecule type" value="Genomic_DNA"/>
</dbReference>
<reference evidence="1" key="1">
    <citation type="submission" date="2020-11" db="EMBL/GenBank/DDBJ databases">
        <authorList>
            <person name="Tran Van P."/>
        </authorList>
    </citation>
    <scope>NUCLEOTIDE SEQUENCE</scope>
</reference>
<name>A0A7R9I7X9_9NEOP</name>
<gene>
    <name evidence="1" type="ORF">TBIB3V08_LOCUS11012</name>
</gene>
<organism evidence="1">
    <name type="scientific">Timema bartmani</name>
    <dbReference type="NCBI Taxonomy" id="61472"/>
    <lineage>
        <taxon>Eukaryota</taxon>
        <taxon>Metazoa</taxon>
        <taxon>Ecdysozoa</taxon>
        <taxon>Arthropoda</taxon>
        <taxon>Hexapoda</taxon>
        <taxon>Insecta</taxon>
        <taxon>Pterygota</taxon>
        <taxon>Neoptera</taxon>
        <taxon>Polyneoptera</taxon>
        <taxon>Phasmatodea</taxon>
        <taxon>Timematodea</taxon>
        <taxon>Timematoidea</taxon>
        <taxon>Timematidae</taxon>
        <taxon>Timema</taxon>
    </lineage>
</organism>
<protein>
    <submittedName>
        <fullName evidence="1">Uncharacterized protein</fullName>
    </submittedName>
</protein>
<proteinExistence type="predicted"/>
<dbReference type="AlphaFoldDB" id="A0A7R9I7X9"/>